<keyword evidence="2" id="KW-0328">Glycosyltransferase</keyword>
<accession>A0A1J5R9A3</accession>
<dbReference type="SUPFAM" id="SSF53756">
    <property type="entry name" value="UDP-Glycosyltransferase/glycogen phosphorylase"/>
    <property type="match status" value="1"/>
</dbReference>
<dbReference type="InterPro" id="IPR050194">
    <property type="entry name" value="Glycosyltransferase_grp1"/>
</dbReference>
<dbReference type="CDD" id="cd03801">
    <property type="entry name" value="GT4_PimA-like"/>
    <property type="match status" value="1"/>
</dbReference>
<organism evidence="2">
    <name type="scientific">mine drainage metagenome</name>
    <dbReference type="NCBI Taxonomy" id="410659"/>
    <lineage>
        <taxon>unclassified sequences</taxon>
        <taxon>metagenomes</taxon>
        <taxon>ecological metagenomes</taxon>
    </lineage>
</organism>
<comment type="caution">
    <text evidence="2">The sequence shown here is derived from an EMBL/GenBank/DDBJ whole genome shotgun (WGS) entry which is preliminary data.</text>
</comment>
<dbReference type="Pfam" id="PF13692">
    <property type="entry name" value="Glyco_trans_1_4"/>
    <property type="match status" value="1"/>
</dbReference>
<sequence length="402" mass="43075">MPRSPSPMQTAANPAIPVAVSGMAPAPRRILMVVDGRYPATGGAEMQARLLSAAFSREGHSVRVLVPHLEPERPRRETIDGVPVHRLAYPRIKGFGAILLNLRFAAYLLRHQHEFDAIHIHMMHNLAGAAGWLRPWIRPTLTVKVSGAAEFQGGILDPSLRHKLVHRLLNAGAKRADAFQCISRYTLEMMRGAGYPAAKLHHVPNAVDCARFARRGETAGALRVVFVGRHVAVKALDVLLQAWATVRRPAGAQLVLAGDGPERACLMTLAETLGLADSVKFPGLVHDVPALLATAAAYVQPSYQEGLPNAVLEAMAAGLPVAATRISGHEDIIAEGDTGLLVPPGDPAALAGALQRLLDDAALREHLGRRGAAYVATHFAIPVVLARLLELYARPHSPTRPA</sequence>
<gene>
    <name evidence="2" type="primary">kanE_8</name>
    <name evidence="2" type="ORF">GALL_294270</name>
</gene>
<protein>
    <submittedName>
        <fullName evidence="2">Alpha-D-kanosaminyltransferase</fullName>
        <ecNumber evidence="2">2.4.1.301</ecNumber>
    </submittedName>
</protein>
<feature type="domain" description="Glycosyltransferase subfamily 4-like N-terminal" evidence="1">
    <location>
        <begin position="42"/>
        <end position="211"/>
    </location>
</feature>
<name>A0A1J5R9A3_9ZZZZ</name>
<evidence type="ECO:0000313" key="2">
    <source>
        <dbReference type="EMBL" id="OIQ88684.1"/>
    </source>
</evidence>
<dbReference type="Pfam" id="PF13439">
    <property type="entry name" value="Glyco_transf_4"/>
    <property type="match status" value="1"/>
</dbReference>
<dbReference type="InterPro" id="IPR028098">
    <property type="entry name" value="Glyco_trans_4-like_N"/>
</dbReference>
<dbReference type="EC" id="2.4.1.301" evidence="2"/>
<dbReference type="Gene3D" id="3.40.50.2000">
    <property type="entry name" value="Glycogen Phosphorylase B"/>
    <property type="match status" value="2"/>
</dbReference>
<dbReference type="PANTHER" id="PTHR45947:SF3">
    <property type="entry name" value="SULFOQUINOVOSYL TRANSFERASE SQD2"/>
    <property type="match status" value="1"/>
</dbReference>
<evidence type="ECO:0000259" key="1">
    <source>
        <dbReference type="Pfam" id="PF13439"/>
    </source>
</evidence>
<keyword evidence="2" id="KW-0808">Transferase</keyword>
<dbReference type="AlphaFoldDB" id="A0A1J5R9A3"/>
<proteinExistence type="predicted"/>
<dbReference type="PANTHER" id="PTHR45947">
    <property type="entry name" value="SULFOQUINOVOSYL TRANSFERASE SQD2"/>
    <property type="match status" value="1"/>
</dbReference>
<reference evidence="2" key="1">
    <citation type="submission" date="2016-10" db="EMBL/GenBank/DDBJ databases">
        <title>Sequence of Gallionella enrichment culture.</title>
        <authorList>
            <person name="Poehlein A."/>
            <person name="Muehling M."/>
            <person name="Daniel R."/>
        </authorList>
    </citation>
    <scope>NUCLEOTIDE SEQUENCE</scope>
</reference>
<dbReference type="EMBL" id="MLJW01000362">
    <property type="protein sequence ID" value="OIQ88684.1"/>
    <property type="molecule type" value="Genomic_DNA"/>
</dbReference>
<dbReference type="GO" id="GO:0016757">
    <property type="term" value="F:glycosyltransferase activity"/>
    <property type="evidence" value="ECO:0007669"/>
    <property type="project" value="UniProtKB-KW"/>
</dbReference>